<dbReference type="HAMAP" id="MF_00223">
    <property type="entry name" value="FolE"/>
    <property type="match status" value="1"/>
</dbReference>
<dbReference type="Pfam" id="PF01227">
    <property type="entry name" value="GTP_cyclohydroI"/>
    <property type="match status" value="1"/>
</dbReference>
<dbReference type="AlphaFoldDB" id="A0A3T0E6M3"/>
<comment type="pathway">
    <text evidence="2 8">Cofactor biosynthesis; 7,8-dihydroneopterin triphosphate biosynthesis; 7,8-dihydroneopterin triphosphate from GTP: step 1/1.</text>
</comment>
<dbReference type="EMBL" id="CP018911">
    <property type="protein sequence ID" value="AZU02910.1"/>
    <property type="molecule type" value="Genomic_DNA"/>
</dbReference>
<accession>A0A3T0E6M3</accession>
<dbReference type="NCBIfam" id="NF006826">
    <property type="entry name" value="PRK09347.1-3"/>
    <property type="match status" value="1"/>
</dbReference>
<protein>
    <recommendedName>
        <fullName evidence="8">GTP cyclohydrolase 1</fullName>
        <ecNumber evidence="8">3.5.4.16</ecNumber>
    </recommendedName>
    <alternativeName>
        <fullName evidence="8">GTP cyclohydrolase I</fullName>
        <shortName evidence="8">GTP-CH-I</shortName>
    </alternativeName>
</protein>
<dbReference type="OrthoDB" id="9801207at2"/>
<keyword evidence="7 8" id="KW-0342">GTP-binding</keyword>
<dbReference type="PANTHER" id="PTHR11109:SF7">
    <property type="entry name" value="GTP CYCLOHYDROLASE 1"/>
    <property type="match status" value="1"/>
</dbReference>
<dbReference type="UniPathway" id="UPA00848">
    <property type="reaction ID" value="UER00151"/>
</dbReference>
<dbReference type="NCBIfam" id="NF006825">
    <property type="entry name" value="PRK09347.1-2"/>
    <property type="match status" value="1"/>
</dbReference>
<dbReference type="RefSeq" id="WP_127565351.1">
    <property type="nucleotide sequence ID" value="NZ_BMFB01000006.1"/>
</dbReference>
<dbReference type="InterPro" id="IPR001474">
    <property type="entry name" value="GTP_CycHdrlase_I"/>
</dbReference>
<dbReference type="GO" id="GO:0006730">
    <property type="term" value="P:one-carbon metabolic process"/>
    <property type="evidence" value="ECO:0007669"/>
    <property type="project" value="UniProtKB-UniRule"/>
</dbReference>
<sequence>MDAILKKTDLGSAAEILEPVQRPSREEAEEAVRTLLRWAGDDPRREGLIETPKRVVKAYEEWFRGYHEDPAKILGKRFEDVQGYDDMVMLTHIDVESHCEHHMAPILGTACVAYLPDRAVVGISKIAKVVEAFSKRLQTQETMTAQIADAINDAMAPRGVAIFVDAKHQCMTTRGVHHPHVSTITTTFTGEFKANPELRERFMRLCEQSKR</sequence>
<dbReference type="Gene3D" id="1.10.286.10">
    <property type="match status" value="1"/>
</dbReference>
<gene>
    <name evidence="8" type="primary">folE</name>
    <name evidence="9" type="ORF">X907_0362</name>
</gene>
<dbReference type="SUPFAM" id="SSF55620">
    <property type="entry name" value="Tetrahydrobiopterin biosynthesis enzymes-like"/>
    <property type="match status" value="1"/>
</dbReference>
<dbReference type="Gene3D" id="3.30.1130.10">
    <property type="match status" value="1"/>
</dbReference>
<keyword evidence="8" id="KW-0547">Nucleotide-binding</keyword>
<dbReference type="EC" id="3.5.4.16" evidence="8"/>
<keyword evidence="5 8" id="KW-0554">One-carbon metabolism</keyword>
<dbReference type="InterPro" id="IPR043134">
    <property type="entry name" value="GTP-CH-I_N"/>
</dbReference>
<evidence type="ECO:0000313" key="9">
    <source>
        <dbReference type="EMBL" id="AZU02910.1"/>
    </source>
</evidence>
<dbReference type="GO" id="GO:0008270">
    <property type="term" value="F:zinc ion binding"/>
    <property type="evidence" value="ECO:0007669"/>
    <property type="project" value="UniProtKB-UniRule"/>
</dbReference>
<name>A0A3T0E6M3_9PROT</name>
<evidence type="ECO:0000256" key="6">
    <source>
        <dbReference type="ARBA" id="ARBA00022801"/>
    </source>
</evidence>
<keyword evidence="10" id="KW-1185">Reference proteome</keyword>
<dbReference type="FunFam" id="3.30.1130.10:FF:000001">
    <property type="entry name" value="GTP cyclohydrolase 1"/>
    <property type="match status" value="1"/>
</dbReference>
<dbReference type="PANTHER" id="PTHR11109">
    <property type="entry name" value="GTP CYCLOHYDROLASE I"/>
    <property type="match status" value="1"/>
</dbReference>
<dbReference type="Proteomes" id="UP000286954">
    <property type="component" value="Chromosome"/>
</dbReference>
<evidence type="ECO:0000256" key="4">
    <source>
        <dbReference type="ARBA" id="ARBA00011857"/>
    </source>
</evidence>
<organism evidence="9 10">
    <name type="scientific">Glycocaulis alkaliphilus</name>
    <dbReference type="NCBI Taxonomy" id="1434191"/>
    <lineage>
        <taxon>Bacteria</taxon>
        <taxon>Pseudomonadati</taxon>
        <taxon>Pseudomonadota</taxon>
        <taxon>Alphaproteobacteria</taxon>
        <taxon>Maricaulales</taxon>
        <taxon>Maricaulaceae</taxon>
        <taxon>Glycocaulis</taxon>
    </lineage>
</organism>
<dbReference type="KEGG" id="gak:X907_0362"/>
<dbReference type="FunFam" id="1.10.286.10:FF:000001">
    <property type="entry name" value="GTP cyclohydrolase 1"/>
    <property type="match status" value="1"/>
</dbReference>
<dbReference type="GO" id="GO:0005737">
    <property type="term" value="C:cytoplasm"/>
    <property type="evidence" value="ECO:0007669"/>
    <property type="project" value="TreeGrafter"/>
</dbReference>
<keyword evidence="6 8" id="KW-0378">Hydrolase</keyword>
<evidence type="ECO:0000256" key="7">
    <source>
        <dbReference type="ARBA" id="ARBA00023134"/>
    </source>
</evidence>
<keyword evidence="8" id="KW-0479">Metal-binding</keyword>
<comment type="subunit">
    <text evidence="4">Toroid-shaped homodecamer, composed of two pentamers of five dimers.</text>
</comment>
<comment type="catalytic activity">
    <reaction evidence="1 8">
        <text>GTP + H2O = 7,8-dihydroneopterin 3'-triphosphate + formate + H(+)</text>
        <dbReference type="Rhea" id="RHEA:17473"/>
        <dbReference type="ChEBI" id="CHEBI:15377"/>
        <dbReference type="ChEBI" id="CHEBI:15378"/>
        <dbReference type="ChEBI" id="CHEBI:15740"/>
        <dbReference type="ChEBI" id="CHEBI:37565"/>
        <dbReference type="ChEBI" id="CHEBI:58462"/>
        <dbReference type="EC" id="3.5.4.16"/>
    </reaction>
</comment>
<reference evidence="9 10" key="1">
    <citation type="submission" date="2016-12" db="EMBL/GenBank/DDBJ databases">
        <title>The genome of dimorphic prosthecate Glycocaulis alkaliphilus 6b-8t, isolated from crude oil dictates its adaptability in petroleum environments.</title>
        <authorList>
            <person name="Wu X.-L."/>
            <person name="Geng S."/>
        </authorList>
    </citation>
    <scope>NUCLEOTIDE SEQUENCE [LARGE SCALE GENOMIC DNA]</scope>
    <source>
        <strain evidence="9 10">6B-8</strain>
    </source>
</reference>
<dbReference type="GO" id="GO:0003934">
    <property type="term" value="F:GTP cyclohydrolase I activity"/>
    <property type="evidence" value="ECO:0007669"/>
    <property type="project" value="UniProtKB-UniRule"/>
</dbReference>
<evidence type="ECO:0000256" key="1">
    <source>
        <dbReference type="ARBA" id="ARBA00001052"/>
    </source>
</evidence>
<dbReference type="GO" id="GO:0006729">
    <property type="term" value="P:tetrahydrobiopterin biosynthetic process"/>
    <property type="evidence" value="ECO:0007669"/>
    <property type="project" value="TreeGrafter"/>
</dbReference>
<evidence type="ECO:0000256" key="3">
    <source>
        <dbReference type="ARBA" id="ARBA00008085"/>
    </source>
</evidence>
<keyword evidence="8" id="KW-0862">Zinc</keyword>
<evidence type="ECO:0000313" key="10">
    <source>
        <dbReference type="Proteomes" id="UP000286954"/>
    </source>
</evidence>
<evidence type="ECO:0000256" key="2">
    <source>
        <dbReference type="ARBA" id="ARBA00005080"/>
    </source>
</evidence>
<dbReference type="GO" id="GO:0005525">
    <property type="term" value="F:GTP binding"/>
    <property type="evidence" value="ECO:0007669"/>
    <property type="project" value="UniProtKB-KW"/>
</dbReference>
<comment type="subunit">
    <text evidence="8">Homopolymer.</text>
</comment>
<proteinExistence type="inferred from homology"/>
<comment type="similarity">
    <text evidence="3 8">Belongs to the GTP cyclohydrolase I family.</text>
</comment>
<evidence type="ECO:0000256" key="5">
    <source>
        <dbReference type="ARBA" id="ARBA00022563"/>
    </source>
</evidence>
<dbReference type="NCBIfam" id="TIGR00063">
    <property type="entry name" value="folE"/>
    <property type="match status" value="1"/>
</dbReference>
<feature type="binding site" evidence="8">
    <location>
        <position position="102"/>
    </location>
    <ligand>
        <name>Zn(2+)</name>
        <dbReference type="ChEBI" id="CHEBI:29105"/>
    </ligand>
</feature>
<evidence type="ECO:0000256" key="8">
    <source>
        <dbReference type="HAMAP-Rule" id="MF_00223"/>
    </source>
</evidence>
<feature type="binding site" evidence="8">
    <location>
        <position position="170"/>
    </location>
    <ligand>
        <name>Zn(2+)</name>
        <dbReference type="ChEBI" id="CHEBI:29105"/>
    </ligand>
</feature>
<dbReference type="InterPro" id="IPR043133">
    <property type="entry name" value="GTP-CH-I_C/QueF"/>
</dbReference>
<dbReference type="InterPro" id="IPR020602">
    <property type="entry name" value="GTP_CycHdrlase_I_dom"/>
</dbReference>
<feature type="binding site" evidence="8">
    <location>
        <position position="99"/>
    </location>
    <ligand>
        <name>Zn(2+)</name>
        <dbReference type="ChEBI" id="CHEBI:29105"/>
    </ligand>
</feature>
<dbReference type="GO" id="GO:0046654">
    <property type="term" value="P:tetrahydrofolate biosynthetic process"/>
    <property type="evidence" value="ECO:0007669"/>
    <property type="project" value="UniProtKB-UniRule"/>
</dbReference>